<proteinExistence type="inferred from homology"/>
<name>A0A1L3LU94_9HYPH</name>
<dbReference type="OrthoDB" id="9801249at2"/>
<dbReference type="SUPFAM" id="SSF53686">
    <property type="entry name" value="Tryptophan synthase beta subunit-like PLP-dependent enzymes"/>
    <property type="match status" value="1"/>
</dbReference>
<dbReference type="PANTHER" id="PTHR43780">
    <property type="entry name" value="1-AMINOCYCLOPROPANE-1-CARBOXYLATE DEAMINASE-RELATED"/>
    <property type="match status" value="1"/>
</dbReference>
<comment type="cofactor">
    <cofactor evidence="1">
        <name>pyridoxal 5'-phosphate</name>
        <dbReference type="ChEBI" id="CHEBI:597326"/>
    </cofactor>
</comment>
<dbReference type="AlphaFoldDB" id="A0A1L3LU94"/>
<dbReference type="InterPro" id="IPR036052">
    <property type="entry name" value="TrpB-like_PALP_sf"/>
</dbReference>
<evidence type="ECO:0000256" key="2">
    <source>
        <dbReference type="ARBA" id="ARBA00008639"/>
    </source>
</evidence>
<reference evidence="4 5" key="1">
    <citation type="submission" date="2015-10" db="EMBL/GenBank/DDBJ databases">
        <title>Genomic differences between typical nodule nitrogen-fixing rhizobial strains and those coming from bean seeds.</title>
        <authorList>
            <person name="Peralta H."/>
            <person name="Aguilar-Vera A."/>
            <person name="Diaz R."/>
            <person name="Mora Y."/>
            <person name="Martinez-Batallar G."/>
            <person name="Salazar E."/>
            <person name="Vargas-Lagunas C."/>
            <person name="Encarnacion S."/>
            <person name="Girard L."/>
            <person name="Mora J."/>
        </authorList>
    </citation>
    <scope>NUCLEOTIDE SEQUENCE [LARGE SCALE GENOMIC DNA]</scope>
    <source>
        <strain evidence="4 5">CFNEI 73</strain>
        <plasmid evidence="4 5">B</plasmid>
    </source>
</reference>
<sequence length="323" mass="34595">MTDHMDLVPLGFFPTPIDNWENLGRELGISLSAKRDDLSGLGGGGNKIRKLQYLLAEAKAEKATTLITAGAAQSNHVRQTAAVARKHGMRSLALLRGQLPPKLSGNLLLDELLDVQLEFHDHDDFNAMVVDLMLERKAELEASGERAYVIPIGGSSPLGALGYVDCAKEMREQFDARRQRHPDYIVVAMGSGGTYAGLVAGCARYLPNTQVLGIVITTAAFAARECAARLINETARLAGVDRRWDVEDLLLNYDHIGPEYGVASQEGNAAIRNVAEAEGVFLDPTYTGKVFAGLIAAVGETIPAGSDVIFVHTGGSPALFAAR</sequence>
<dbReference type="PANTHER" id="PTHR43780:SF2">
    <property type="entry name" value="1-AMINOCYCLOPROPANE-1-CARBOXYLATE DEAMINASE-RELATED"/>
    <property type="match status" value="1"/>
</dbReference>
<dbReference type="InterPro" id="IPR001926">
    <property type="entry name" value="TrpB-like_PALP"/>
</dbReference>
<organism evidence="4 5">
    <name type="scientific">Sinorhizobium americanum</name>
    <dbReference type="NCBI Taxonomy" id="194963"/>
    <lineage>
        <taxon>Bacteria</taxon>
        <taxon>Pseudomonadati</taxon>
        <taxon>Pseudomonadota</taxon>
        <taxon>Alphaproteobacteria</taxon>
        <taxon>Hyphomicrobiales</taxon>
        <taxon>Rhizobiaceae</taxon>
        <taxon>Sinorhizobium/Ensifer group</taxon>
        <taxon>Sinorhizobium</taxon>
    </lineage>
</organism>
<keyword evidence="4" id="KW-0614">Plasmid</keyword>
<dbReference type="Pfam" id="PF00291">
    <property type="entry name" value="PALP"/>
    <property type="match status" value="1"/>
</dbReference>
<accession>A0A1L3LU94</accession>
<keyword evidence="5" id="KW-1185">Reference proteome</keyword>
<evidence type="ECO:0000256" key="3">
    <source>
        <dbReference type="ARBA" id="ARBA00022898"/>
    </source>
</evidence>
<dbReference type="EMBL" id="CP013109">
    <property type="protein sequence ID" value="APG93647.1"/>
    <property type="molecule type" value="Genomic_DNA"/>
</dbReference>
<protein>
    <submittedName>
        <fullName evidence="4">1-aminocyclopropane-1-carboxylate deaminase</fullName>
    </submittedName>
</protein>
<dbReference type="InterPro" id="IPR005966">
    <property type="entry name" value="D-Cys_desShydrase"/>
</dbReference>
<keyword evidence="3" id="KW-0663">Pyridoxal phosphate</keyword>
<dbReference type="RefSeq" id="WP_037381171.1">
    <property type="nucleotide sequence ID" value="NZ_CP013109.1"/>
</dbReference>
<dbReference type="Gene3D" id="3.40.50.1100">
    <property type="match status" value="2"/>
</dbReference>
<dbReference type="PIRSF" id="PIRSF006278">
    <property type="entry name" value="ACCD_DCysDesulf"/>
    <property type="match status" value="1"/>
</dbReference>
<evidence type="ECO:0000313" key="4">
    <source>
        <dbReference type="EMBL" id="APG93647.1"/>
    </source>
</evidence>
<evidence type="ECO:0000313" key="5">
    <source>
        <dbReference type="Proteomes" id="UP000182306"/>
    </source>
</evidence>
<dbReference type="NCBIfam" id="TIGR01275">
    <property type="entry name" value="ACC_deam_rel"/>
    <property type="match status" value="1"/>
</dbReference>
<evidence type="ECO:0000256" key="1">
    <source>
        <dbReference type="ARBA" id="ARBA00001933"/>
    </source>
</evidence>
<dbReference type="InterPro" id="IPR027278">
    <property type="entry name" value="ACCD_DCysDesulf"/>
</dbReference>
<dbReference type="GO" id="GO:0019148">
    <property type="term" value="F:D-cysteine desulfhydrase activity"/>
    <property type="evidence" value="ECO:0007669"/>
    <property type="project" value="TreeGrafter"/>
</dbReference>
<comment type="similarity">
    <text evidence="2">Belongs to the ACC deaminase/D-cysteine desulfhydrase family.</text>
</comment>
<dbReference type="KEGG" id="same:SAMCFNEI73_pB0451"/>
<gene>
    <name evidence="4" type="ORF">SAMCFNEI73_pB0451</name>
</gene>
<geneLocation type="plasmid" evidence="4 5">
    <name>B</name>
</geneLocation>
<dbReference type="Proteomes" id="UP000182306">
    <property type="component" value="Plasmid B"/>
</dbReference>